<dbReference type="Proteomes" id="UP000272025">
    <property type="component" value="Unassembled WGS sequence"/>
</dbReference>
<dbReference type="STRING" id="1314773.A0A3N2Q1P0"/>
<name>A0A3N2Q1P0_SODAK</name>
<feature type="chain" id="PRO_5018102247" evidence="2">
    <location>
        <begin position="17"/>
        <end position="192"/>
    </location>
</feature>
<keyword evidence="4" id="KW-1185">Reference proteome</keyword>
<organism evidence="3 4">
    <name type="scientific">Sodiomyces alkalinus (strain CBS 110278 / VKM F-3762 / F11)</name>
    <name type="common">Alkaliphilic filamentous fungus</name>
    <dbReference type="NCBI Taxonomy" id="1314773"/>
    <lineage>
        <taxon>Eukaryota</taxon>
        <taxon>Fungi</taxon>
        <taxon>Dikarya</taxon>
        <taxon>Ascomycota</taxon>
        <taxon>Pezizomycotina</taxon>
        <taxon>Sordariomycetes</taxon>
        <taxon>Hypocreomycetidae</taxon>
        <taxon>Glomerellales</taxon>
        <taxon>Plectosphaerellaceae</taxon>
        <taxon>Sodiomyces</taxon>
    </lineage>
</organism>
<proteinExistence type="predicted"/>
<dbReference type="GeneID" id="39579636"/>
<protein>
    <submittedName>
        <fullName evidence="3">Uncharacterized protein</fullName>
    </submittedName>
</protein>
<feature type="compositionally biased region" description="Basic and acidic residues" evidence="1">
    <location>
        <begin position="69"/>
        <end position="80"/>
    </location>
</feature>
<dbReference type="AlphaFoldDB" id="A0A3N2Q1P0"/>
<evidence type="ECO:0000313" key="4">
    <source>
        <dbReference type="Proteomes" id="UP000272025"/>
    </source>
</evidence>
<feature type="signal peptide" evidence="2">
    <location>
        <begin position="1"/>
        <end position="16"/>
    </location>
</feature>
<dbReference type="EMBL" id="ML119052">
    <property type="protein sequence ID" value="ROT40535.1"/>
    <property type="molecule type" value="Genomic_DNA"/>
</dbReference>
<feature type="compositionally biased region" description="Acidic residues" evidence="1">
    <location>
        <begin position="52"/>
        <end position="68"/>
    </location>
</feature>
<evidence type="ECO:0000256" key="2">
    <source>
        <dbReference type="SAM" id="SignalP"/>
    </source>
</evidence>
<sequence>MKPWTVLILSAGLVSALSIPQAANRPGALMLRQEQEQAEPSAVPTPETGEGAVEEVPAEEEENAEVEEGERVGEEERQQEEVVQEEEEEEVAQEEEEAVQEEEVEQEEQVDLETTRQRLVLTNNIVRLMQGLGLGRLVNANIFNLGLNQNIQLLAQLQQLAQLQSLGIINQFQVVTLIQQGRLLNGFSTRIF</sequence>
<reference evidence="3 4" key="1">
    <citation type="journal article" date="2018" name="Mol. Ecol.">
        <title>The obligate alkalophilic soda-lake fungus Sodiomyces alkalinus has shifted to a protein diet.</title>
        <authorList>
            <person name="Grum-Grzhimaylo A.A."/>
            <person name="Falkoski D.L."/>
            <person name="van den Heuvel J."/>
            <person name="Valero-Jimenez C.A."/>
            <person name="Min B."/>
            <person name="Choi I.G."/>
            <person name="Lipzen A."/>
            <person name="Daum C.G."/>
            <person name="Aanen D.K."/>
            <person name="Tsang A."/>
            <person name="Henrissat B."/>
            <person name="Bilanenko E.N."/>
            <person name="de Vries R.P."/>
            <person name="van Kan J.A.L."/>
            <person name="Grigoriev I.V."/>
            <person name="Debets A.J.M."/>
        </authorList>
    </citation>
    <scope>NUCLEOTIDE SEQUENCE [LARGE SCALE GENOMIC DNA]</scope>
    <source>
        <strain evidence="3 4">F11</strain>
    </source>
</reference>
<feature type="compositionally biased region" description="Acidic residues" evidence="1">
    <location>
        <begin position="82"/>
        <end position="111"/>
    </location>
</feature>
<accession>A0A3N2Q1P0</accession>
<feature type="region of interest" description="Disordered" evidence="1">
    <location>
        <begin position="29"/>
        <end position="111"/>
    </location>
</feature>
<evidence type="ECO:0000313" key="3">
    <source>
        <dbReference type="EMBL" id="ROT40535.1"/>
    </source>
</evidence>
<dbReference type="RefSeq" id="XP_028468341.1">
    <property type="nucleotide sequence ID" value="XM_028611158.1"/>
</dbReference>
<evidence type="ECO:0000256" key="1">
    <source>
        <dbReference type="SAM" id="MobiDB-lite"/>
    </source>
</evidence>
<gene>
    <name evidence="3" type="ORF">SODALDRAFT_330259</name>
</gene>
<keyword evidence="2" id="KW-0732">Signal</keyword>